<evidence type="ECO:0000313" key="3">
    <source>
        <dbReference type="EMBL" id="MBH0779358.1"/>
    </source>
</evidence>
<dbReference type="RefSeq" id="WP_196151667.1">
    <property type="nucleotide sequence ID" value="NZ_JADMLG010000010.1"/>
</dbReference>
<proteinExistence type="inferred from homology"/>
<sequence>MADKDVDDRWRGAAAPIVVGVTDDGASDPAVCWAAKTAARRGRRLRLVHGLDLVAVHSALGAYDVIGKGPTEHRRERGVQALAAARRLANALAPDLAIDLELSEANPVRLLTDASDSAHMVVLGATNGVGGVGHLGSVLFAVTAHGRGSIVVVRDAVADARARPYGPVVVGVDGGEASADAVAVAFAEADARRVPLLAVHSWSDLRFDCPAVLPDTFGGADFTSIGHRVVAESLAGWPEKYPEVEVIRRIYLSNPRRHLRQWSKTAQLLVVGSRGRGGITGLVLGSTSLFLVQRADCPVMVVHPH</sequence>
<reference evidence="3" key="1">
    <citation type="submission" date="2020-11" db="EMBL/GenBank/DDBJ databases">
        <title>Nocardia NEAU-351.nov., a novel actinomycete isolated from the cow dung.</title>
        <authorList>
            <person name="Zhang X."/>
        </authorList>
    </citation>
    <scope>NUCLEOTIDE SEQUENCE</scope>
    <source>
        <strain evidence="3">NEAU-351</strain>
    </source>
</reference>
<comment type="similarity">
    <text evidence="1">Belongs to the universal stress protein A family.</text>
</comment>
<name>A0A931IGQ7_9NOCA</name>
<dbReference type="AlphaFoldDB" id="A0A931IGQ7"/>
<dbReference type="PRINTS" id="PR01438">
    <property type="entry name" value="UNVRSLSTRESS"/>
</dbReference>
<protein>
    <submittedName>
        <fullName evidence="3">Universal stress protein</fullName>
    </submittedName>
</protein>
<comment type="caution">
    <text evidence="3">The sequence shown here is derived from an EMBL/GenBank/DDBJ whole genome shotgun (WGS) entry which is preliminary data.</text>
</comment>
<keyword evidence="4" id="KW-1185">Reference proteome</keyword>
<evidence type="ECO:0000313" key="4">
    <source>
        <dbReference type="Proteomes" id="UP000655751"/>
    </source>
</evidence>
<dbReference type="InterPro" id="IPR006016">
    <property type="entry name" value="UspA"/>
</dbReference>
<dbReference type="InterPro" id="IPR006015">
    <property type="entry name" value="Universal_stress_UspA"/>
</dbReference>
<evidence type="ECO:0000259" key="2">
    <source>
        <dbReference type="Pfam" id="PF00582"/>
    </source>
</evidence>
<dbReference type="PANTHER" id="PTHR46268:SF6">
    <property type="entry name" value="UNIVERSAL STRESS PROTEIN UP12"/>
    <property type="match status" value="1"/>
</dbReference>
<dbReference type="Gene3D" id="3.40.50.620">
    <property type="entry name" value="HUPs"/>
    <property type="match status" value="2"/>
</dbReference>
<dbReference type="InterPro" id="IPR014729">
    <property type="entry name" value="Rossmann-like_a/b/a_fold"/>
</dbReference>
<dbReference type="Proteomes" id="UP000655751">
    <property type="component" value="Unassembled WGS sequence"/>
</dbReference>
<dbReference type="PANTHER" id="PTHR46268">
    <property type="entry name" value="STRESS RESPONSE PROTEIN NHAX"/>
    <property type="match status" value="1"/>
</dbReference>
<dbReference type="SUPFAM" id="SSF52402">
    <property type="entry name" value="Adenine nucleotide alpha hydrolases-like"/>
    <property type="match status" value="2"/>
</dbReference>
<dbReference type="EMBL" id="JADMLG010000010">
    <property type="protein sequence ID" value="MBH0779358.1"/>
    <property type="molecule type" value="Genomic_DNA"/>
</dbReference>
<organism evidence="3 4">
    <name type="scientific">Nocardia bovistercoris</name>
    <dbReference type="NCBI Taxonomy" id="2785916"/>
    <lineage>
        <taxon>Bacteria</taxon>
        <taxon>Bacillati</taxon>
        <taxon>Actinomycetota</taxon>
        <taxon>Actinomycetes</taxon>
        <taxon>Mycobacteriales</taxon>
        <taxon>Nocardiaceae</taxon>
        <taxon>Nocardia</taxon>
    </lineage>
</organism>
<dbReference type="Pfam" id="PF00582">
    <property type="entry name" value="Usp"/>
    <property type="match status" value="2"/>
</dbReference>
<feature type="domain" description="UspA" evidence="2">
    <location>
        <begin position="165"/>
        <end position="303"/>
    </location>
</feature>
<gene>
    <name evidence="3" type="ORF">IT779_24115</name>
</gene>
<evidence type="ECO:0000256" key="1">
    <source>
        <dbReference type="ARBA" id="ARBA00008791"/>
    </source>
</evidence>
<accession>A0A931IGQ7</accession>
<feature type="domain" description="UspA" evidence="2">
    <location>
        <begin position="16"/>
        <end position="154"/>
    </location>
</feature>